<accession>A0A9P5CUP4</accession>
<sequence>MSRFFPHAEYAEDQPLAYIILTTHVLTRGATTGAIIGAASFAAAAAAPSSLSTPNRGLFLQAAGRGTTIGTALLAVALVGRMWGREDIEWKDRSWRLLHNKGQVECDDWTYGGAVAGVGAAAVGGMLRGAGWRGVVGAGGLGSVPGTVGYMGWRYGVKGGKFEE</sequence>
<dbReference type="InterPro" id="IPR013869">
    <property type="entry name" value="DUF1757"/>
</dbReference>
<dbReference type="Pfam" id="PF08560">
    <property type="entry name" value="DUF1757"/>
    <property type="match status" value="1"/>
</dbReference>
<keyword evidence="2" id="KW-1185">Reference proteome</keyword>
<gene>
    <name evidence="1" type="ORF">M406DRAFT_249066</name>
</gene>
<protein>
    <submittedName>
        <fullName evidence="1">Uncharacterized protein</fullName>
    </submittedName>
</protein>
<dbReference type="RefSeq" id="XP_040781783.1">
    <property type="nucleotide sequence ID" value="XM_040916582.1"/>
</dbReference>
<dbReference type="AlphaFoldDB" id="A0A9P5CUP4"/>
<dbReference type="Proteomes" id="UP000803844">
    <property type="component" value="Unassembled WGS sequence"/>
</dbReference>
<evidence type="ECO:0000313" key="1">
    <source>
        <dbReference type="EMBL" id="KAF3770822.1"/>
    </source>
</evidence>
<dbReference type="PANTHER" id="PTHR38636">
    <property type="entry name" value="PROTEIN CBG20488"/>
    <property type="match status" value="1"/>
</dbReference>
<evidence type="ECO:0000313" key="2">
    <source>
        <dbReference type="Proteomes" id="UP000803844"/>
    </source>
</evidence>
<proteinExistence type="predicted"/>
<reference evidence="1" key="1">
    <citation type="journal article" date="2020" name="Phytopathology">
        <title>Genome sequence of the chestnut blight fungus Cryphonectria parasitica EP155: A fundamental resource for an archetypical invasive plant pathogen.</title>
        <authorList>
            <person name="Crouch J.A."/>
            <person name="Dawe A."/>
            <person name="Aerts A."/>
            <person name="Barry K."/>
            <person name="Churchill A.C.L."/>
            <person name="Grimwood J."/>
            <person name="Hillman B."/>
            <person name="Milgroom M.G."/>
            <person name="Pangilinan J."/>
            <person name="Smith M."/>
            <person name="Salamov A."/>
            <person name="Schmutz J."/>
            <person name="Yadav J."/>
            <person name="Grigoriev I.V."/>
            <person name="Nuss D."/>
        </authorList>
    </citation>
    <scope>NUCLEOTIDE SEQUENCE</scope>
    <source>
        <strain evidence="1">EP155</strain>
    </source>
</reference>
<organism evidence="1 2">
    <name type="scientific">Cryphonectria parasitica (strain ATCC 38755 / EP155)</name>
    <dbReference type="NCBI Taxonomy" id="660469"/>
    <lineage>
        <taxon>Eukaryota</taxon>
        <taxon>Fungi</taxon>
        <taxon>Dikarya</taxon>
        <taxon>Ascomycota</taxon>
        <taxon>Pezizomycotina</taxon>
        <taxon>Sordariomycetes</taxon>
        <taxon>Sordariomycetidae</taxon>
        <taxon>Diaporthales</taxon>
        <taxon>Cryphonectriaceae</taxon>
        <taxon>Cryphonectria-Endothia species complex</taxon>
        <taxon>Cryphonectria</taxon>
    </lineage>
</organism>
<dbReference type="OrthoDB" id="544298at2759"/>
<name>A0A9P5CUP4_CRYP1</name>
<dbReference type="GeneID" id="63833711"/>
<comment type="caution">
    <text evidence="1">The sequence shown here is derived from an EMBL/GenBank/DDBJ whole genome shotgun (WGS) entry which is preliminary data.</text>
</comment>
<dbReference type="PANTHER" id="PTHR38636:SF1">
    <property type="entry name" value="CHLORIDE CHANNEL PROTEIN CLC-D"/>
    <property type="match status" value="1"/>
</dbReference>
<dbReference type="EMBL" id="MU032344">
    <property type="protein sequence ID" value="KAF3770822.1"/>
    <property type="molecule type" value="Genomic_DNA"/>
</dbReference>